<dbReference type="AlphaFoldDB" id="A0A1M6QGC2"/>
<dbReference type="InterPro" id="IPR029046">
    <property type="entry name" value="LolA/LolB/LppX"/>
</dbReference>
<protein>
    <submittedName>
        <fullName evidence="1">Outer membrane lipoprotein-sorting protein</fullName>
    </submittedName>
</protein>
<dbReference type="PANTHER" id="PTHR37507">
    <property type="entry name" value="SPORULATION PROTEIN YDCC"/>
    <property type="match status" value="1"/>
</dbReference>
<dbReference type="EMBL" id="FRAJ01000011">
    <property type="protein sequence ID" value="SHK19113.1"/>
    <property type="molecule type" value="Genomic_DNA"/>
</dbReference>
<keyword evidence="1" id="KW-0449">Lipoprotein</keyword>
<keyword evidence="2" id="KW-1185">Reference proteome</keyword>
<dbReference type="PROSITE" id="PS51257">
    <property type="entry name" value="PROKAR_LIPOPROTEIN"/>
    <property type="match status" value="1"/>
</dbReference>
<accession>A0A1M6QGC2</accession>
<dbReference type="Pfam" id="PF03548">
    <property type="entry name" value="LolA"/>
    <property type="match status" value="1"/>
</dbReference>
<dbReference type="InterPro" id="IPR052944">
    <property type="entry name" value="Sporulation_related"/>
</dbReference>
<sequence length="209" mass="25405">MKYKIFLISIFIILILVGCREKSDEQLFYDVQKFITGLDSYTCTAYITIYGNKEPETYIVKQWYKAPDKYRIDIEKPEELRGKTTIYNGNKVLIRHPKIGQGWIMENYKNTVEQKMFLGYFIHNYLNNENGKIKKQTIKKIDYLLFETEIPGEHPYFNREKLWFEIKKYYPYRLQILDINGKIRVDIKYRNFEYNQKIEDDVFKIHIKN</sequence>
<dbReference type="SUPFAM" id="SSF89392">
    <property type="entry name" value="Prokaryotic lipoproteins and lipoprotein localization factors"/>
    <property type="match status" value="1"/>
</dbReference>
<gene>
    <name evidence="1" type="ORF">SAMN02745883_01484</name>
</gene>
<name>A0A1M6QGC2_9FIRM</name>
<reference evidence="1 2" key="1">
    <citation type="submission" date="2016-11" db="EMBL/GenBank/DDBJ databases">
        <authorList>
            <person name="Jaros S."/>
            <person name="Januszkiewicz K."/>
            <person name="Wedrychowicz H."/>
        </authorList>
    </citation>
    <scope>NUCLEOTIDE SEQUENCE [LARGE SCALE GENOMIC DNA]</scope>
    <source>
        <strain evidence="1 2">DSM 14501</strain>
    </source>
</reference>
<dbReference type="RefSeq" id="WP_072967116.1">
    <property type="nucleotide sequence ID" value="NZ_FRAJ01000011.1"/>
</dbReference>
<dbReference type="Gene3D" id="2.50.20.10">
    <property type="entry name" value="Lipoprotein localisation LolA/LolB/LppX"/>
    <property type="match status" value="1"/>
</dbReference>
<evidence type="ECO:0000313" key="2">
    <source>
        <dbReference type="Proteomes" id="UP000184082"/>
    </source>
</evidence>
<proteinExistence type="predicted"/>
<evidence type="ECO:0000313" key="1">
    <source>
        <dbReference type="EMBL" id="SHK19113.1"/>
    </source>
</evidence>
<dbReference type="InterPro" id="IPR004564">
    <property type="entry name" value="OM_lipoprot_carrier_LolA-like"/>
</dbReference>
<organism evidence="1 2">
    <name type="scientific">Caminicella sporogenes DSM 14501</name>
    <dbReference type="NCBI Taxonomy" id="1121266"/>
    <lineage>
        <taxon>Bacteria</taxon>
        <taxon>Bacillati</taxon>
        <taxon>Bacillota</taxon>
        <taxon>Clostridia</taxon>
        <taxon>Peptostreptococcales</taxon>
        <taxon>Caminicellaceae</taxon>
        <taxon>Caminicella</taxon>
    </lineage>
</organism>
<dbReference type="PANTHER" id="PTHR37507:SF2">
    <property type="entry name" value="SPORULATION PROTEIN YDCC"/>
    <property type="match status" value="1"/>
</dbReference>
<dbReference type="Proteomes" id="UP000184082">
    <property type="component" value="Unassembled WGS sequence"/>
</dbReference>
<dbReference type="STRING" id="1121266.SAMN02745883_01484"/>